<proteinExistence type="predicted"/>
<dbReference type="AlphaFoldDB" id="A0A915KX71"/>
<organism evidence="1 2">
    <name type="scientific">Romanomermis culicivorax</name>
    <name type="common">Nematode worm</name>
    <dbReference type="NCBI Taxonomy" id="13658"/>
    <lineage>
        <taxon>Eukaryota</taxon>
        <taxon>Metazoa</taxon>
        <taxon>Ecdysozoa</taxon>
        <taxon>Nematoda</taxon>
        <taxon>Enoplea</taxon>
        <taxon>Dorylaimia</taxon>
        <taxon>Mermithida</taxon>
        <taxon>Mermithoidea</taxon>
        <taxon>Mermithidae</taxon>
        <taxon>Romanomermis</taxon>
    </lineage>
</organism>
<dbReference type="WBParaSite" id="nRc.2.0.1.t42769-RA">
    <property type="protein sequence ID" value="nRc.2.0.1.t42769-RA"/>
    <property type="gene ID" value="nRc.2.0.1.g42769"/>
</dbReference>
<sequence>MAIGGERKANDVRCFGSSSDWITTDTADQMNHIEAFNIIKNYDYNADRKFGPNCTNNTYCM</sequence>
<evidence type="ECO:0000313" key="2">
    <source>
        <dbReference type="WBParaSite" id="nRc.2.0.1.t42769-RA"/>
    </source>
</evidence>
<name>A0A915KX71_ROMCU</name>
<keyword evidence="1" id="KW-1185">Reference proteome</keyword>
<evidence type="ECO:0000313" key="1">
    <source>
        <dbReference type="Proteomes" id="UP000887565"/>
    </source>
</evidence>
<reference evidence="2" key="1">
    <citation type="submission" date="2022-11" db="UniProtKB">
        <authorList>
            <consortium name="WormBaseParasite"/>
        </authorList>
    </citation>
    <scope>IDENTIFICATION</scope>
</reference>
<accession>A0A915KX71</accession>
<protein>
    <submittedName>
        <fullName evidence="2">Uncharacterized protein</fullName>
    </submittedName>
</protein>
<dbReference type="Proteomes" id="UP000887565">
    <property type="component" value="Unplaced"/>
</dbReference>